<dbReference type="PANTHER" id="PTHR21310:SF58">
    <property type="entry name" value="AMINOGLYCOSIDE PHOSPHOTRANSFERASE DOMAIN-CONTAINING PROTEIN"/>
    <property type="match status" value="1"/>
</dbReference>
<dbReference type="Pfam" id="PF01636">
    <property type="entry name" value="APH"/>
    <property type="match status" value="1"/>
</dbReference>
<reference evidence="2 3" key="1">
    <citation type="submission" date="2019-04" db="EMBL/GenBank/DDBJ databases">
        <authorList>
            <consortium name="DOE Joint Genome Institute"/>
            <person name="Mondo S."/>
            <person name="Kjaerbolling I."/>
            <person name="Vesth T."/>
            <person name="Frisvad J.C."/>
            <person name="Nybo J.L."/>
            <person name="Theobald S."/>
            <person name="Kildgaard S."/>
            <person name="Isbrandt T."/>
            <person name="Kuo A."/>
            <person name="Sato A."/>
            <person name="Lyhne E.K."/>
            <person name="Kogle M.E."/>
            <person name="Wiebenga A."/>
            <person name="Kun R.S."/>
            <person name="Lubbers R.J."/>
            <person name="Makela M.R."/>
            <person name="Barry K."/>
            <person name="Chovatia M."/>
            <person name="Clum A."/>
            <person name="Daum C."/>
            <person name="Haridas S."/>
            <person name="He G."/>
            <person name="LaButti K."/>
            <person name="Lipzen A."/>
            <person name="Riley R."/>
            <person name="Salamov A."/>
            <person name="Simmons B.A."/>
            <person name="Magnuson J.K."/>
            <person name="Henrissat B."/>
            <person name="Mortensen U.H."/>
            <person name="Larsen T.O."/>
            <person name="Devries R.P."/>
            <person name="Grigoriev I.V."/>
            <person name="Machida M."/>
            <person name="Baker S.E."/>
            <person name="Andersen M.R."/>
            <person name="Cantor M.N."/>
            <person name="Hua S.X."/>
        </authorList>
    </citation>
    <scope>NUCLEOTIDE SEQUENCE [LARGE SCALE GENOMIC DNA]</scope>
    <source>
        <strain evidence="2 3">CBS 117616</strain>
    </source>
</reference>
<gene>
    <name evidence="2" type="ORF">BDV36DRAFT_297971</name>
</gene>
<name>A0ABQ6WEA0_9EURO</name>
<keyword evidence="3" id="KW-1185">Reference proteome</keyword>
<dbReference type="Gene3D" id="3.90.1200.10">
    <property type="match status" value="1"/>
</dbReference>
<dbReference type="CDD" id="cd05120">
    <property type="entry name" value="APH_ChoK_like"/>
    <property type="match status" value="1"/>
</dbReference>
<dbReference type="InterPro" id="IPR002575">
    <property type="entry name" value="Aminoglycoside_PTrfase"/>
</dbReference>
<dbReference type="InterPro" id="IPR011009">
    <property type="entry name" value="Kinase-like_dom_sf"/>
</dbReference>
<dbReference type="Proteomes" id="UP000325395">
    <property type="component" value="Unassembled WGS sequence"/>
</dbReference>
<dbReference type="PANTHER" id="PTHR21310">
    <property type="entry name" value="AMINOGLYCOSIDE PHOSPHOTRANSFERASE-RELATED-RELATED"/>
    <property type="match status" value="1"/>
</dbReference>
<evidence type="ECO:0000313" key="3">
    <source>
        <dbReference type="Proteomes" id="UP000325395"/>
    </source>
</evidence>
<dbReference type="InterPro" id="IPR051678">
    <property type="entry name" value="AGP_Transferase"/>
</dbReference>
<dbReference type="EMBL" id="ML735766">
    <property type="protein sequence ID" value="KAE8415474.1"/>
    <property type="molecule type" value="Genomic_DNA"/>
</dbReference>
<accession>A0ABQ6WEA0</accession>
<proteinExistence type="predicted"/>
<evidence type="ECO:0000259" key="1">
    <source>
        <dbReference type="Pfam" id="PF01636"/>
    </source>
</evidence>
<dbReference type="SUPFAM" id="SSF56112">
    <property type="entry name" value="Protein kinase-like (PK-like)"/>
    <property type="match status" value="1"/>
</dbReference>
<feature type="domain" description="Aminoglycoside phosphotransferase" evidence="1">
    <location>
        <begin position="116"/>
        <end position="264"/>
    </location>
</feature>
<sequence length="298" mass="34450">MASKDNISQPWAIYGRGDHTVVHDEGRKAIYKCGKEGLTIYEPLTLIFINDNTNIPVPKVRSIQYKDGREINVRYDKAGKSTNIHYENDKVFEVKYDEDGGSTKILYENDKVVQIIMDFVPGDTLDKVWEGLDDGQKEVVAEDLKKYVSELRELKGKRIEALNGGPTRLITGYQTVQEEWPFESGERFSQFQKIQSIDTRMHASQDDYSSQNEDAQQEKDEIVFTHGDLVPRNILVNDKGNVTALVDWEFAGYYPKYWEHSRASRDTTMGWKDFLVRVFPNKDEWGSTETRSSTVRRR</sequence>
<organism evidence="2 3">
    <name type="scientific">Aspergillus pseudocaelatus</name>
    <dbReference type="NCBI Taxonomy" id="1825620"/>
    <lineage>
        <taxon>Eukaryota</taxon>
        <taxon>Fungi</taxon>
        <taxon>Dikarya</taxon>
        <taxon>Ascomycota</taxon>
        <taxon>Pezizomycotina</taxon>
        <taxon>Eurotiomycetes</taxon>
        <taxon>Eurotiomycetidae</taxon>
        <taxon>Eurotiales</taxon>
        <taxon>Aspergillaceae</taxon>
        <taxon>Aspergillus</taxon>
        <taxon>Aspergillus subgen. Circumdati</taxon>
    </lineage>
</organism>
<evidence type="ECO:0000313" key="2">
    <source>
        <dbReference type="EMBL" id="KAE8415474.1"/>
    </source>
</evidence>
<protein>
    <submittedName>
        <fullName evidence="2">Kinase-like domain-containing protein</fullName>
    </submittedName>
</protein>